<dbReference type="Proteomes" id="UP000007963">
    <property type="component" value="Unassembled WGS sequence"/>
</dbReference>
<protein>
    <recommendedName>
        <fullName evidence="1">Heterokaryon incompatibility domain-containing protein</fullName>
    </recommendedName>
</protein>
<dbReference type="HOGENOM" id="CLU_004184_7_4_1"/>
<feature type="domain" description="Heterokaryon incompatibility" evidence="1">
    <location>
        <begin position="110"/>
        <end position="271"/>
    </location>
</feature>
<dbReference type="VEuPathDB" id="FungiDB:ATEG_00782"/>
<dbReference type="InterPro" id="IPR010730">
    <property type="entry name" value="HET"/>
</dbReference>
<gene>
    <name evidence="2" type="ORF">ATEG_00782</name>
</gene>
<dbReference type="PANTHER" id="PTHR24148:SF82">
    <property type="entry name" value="HETEROKARYON INCOMPATIBILITY DOMAIN-CONTAINING PROTEIN"/>
    <property type="match status" value="1"/>
</dbReference>
<evidence type="ECO:0000259" key="1">
    <source>
        <dbReference type="Pfam" id="PF06985"/>
    </source>
</evidence>
<dbReference type="eggNOG" id="ENOG502SHD2">
    <property type="taxonomic scope" value="Eukaryota"/>
</dbReference>
<organism evidence="2 3">
    <name type="scientific">Aspergillus terreus (strain NIH 2624 / FGSC A1156)</name>
    <dbReference type="NCBI Taxonomy" id="341663"/>
    <lineage>
        <taxon>Eukaryota</taxon>
        <taxon>Fungi</taxon>
        <taxon>Dikarya</taxon>
        <taxon>Ascomycota</taxon>
        <taxon>Pezizomycotina</taxon>
        <taxon>Eurotiomycetes</taxon>
        <taxon>Eurotiomycetidae</taxon>
        <taxon>Eurotiales</taxon>
        <taxon>Aspergillaceae</taxon>
        <taxon>Aspergillus</taxon>
        <taxon>Aspergillus subgen. Circumdati</taxon>
    </lineage>
</organism>
<dbReference type="GeneID" id="4355541"/>
<evidence type="ECO:0000313" key="3">
    <source>
        <dbReference type="Proteomes" id="UP000007963"/>
    </source>
</evidence>
<dbReference type="AlphaFoldDB" id="Q0CZV2"/>
<dbReference type="RefSeq" id="XP_001210868.1">
    <property type="nucleotide sequence ID" value="XM_001210868.1"/>
</dbReference>
<proteinExistence type="predicted"/>
<dbReference type="OMA" id="FERLWIT"/>
<sequence length="716" mass="81320">METYRYSKLNKDEIRLVDLHPGSVSDRIKISISHIPLPPSTHNTTRPVSLNELEKTLPPKWSIFETTDRQILFYFEDANDNWKSSWEHPDPTVDLCPYQIPIREPKLFHYEALSYTWGEGHGSETAYLVSPSSPHDTQLRIGSNLALALRHLRFEDRPRALWVDAICINQEDLSEREQQVQRMSTIFREADRVVVWLGPESTDSHLAMQRLDFIGRQVVNTMDNWNISSPETVAPDWCYFRYAIPYSTAEWTAINAFIHRDWFSRVWVVQEIQLATDAVLQCGFAQMSWSHFRRAVILLWGKQDPCPCLSRHRLSFIERLANVVQADTPIYHRFHLTAGRGCADPRDRIYGALGLFPDDFQLKVSPQYSLPVGDVYLAFVRAHVEHVQRLELLKNCQLHGRTTDAPSWVPDFSSKFPTLKGAEWQFVSGYAACDVRFEGSTLSVLGVHSATVRTVTPPIPNYRSESDPSTFLDSVMAIQELIRANFVSTMGDCVVPDNAARAMTGNYLADRFPENNVLTLEQWKEHLRSPTVFGDSITSENEGDLPFQEEFALGFLLGRVYLSADEGYVALGPPGTEPGDQIVSLLGCDSPMVLRRVPHGGFLVVGECLMPELSDSRDFLGPLPSPWRVQYFIGPSDRYGVYRYSNAETGDLYDQDPRTVGASDWQLETVNRTGDDPVTFRTFRNTVSGDTVKSDPCLTPEALRKRGVLLEWFVLV</sequence>
<dbReference type="STRING" id="341663.Q0CZV2"/>
<reference evidence="3" key="1">
    <citation type="submission" date="2005-09" db="EMBL/GenBank/DDBJ databases">
        <title>Annotation of the Aspergillus terreus NIH2624 genome.</title>
        <authorList>
            <person name="Birren B.W."/>
            <person name="Lander E.S."/>
            <person name="Galagan J.E."/>
            <person name="Nusbaum C."/>
            <person name="Devon K."/>
            <person name="Henn M."/>
            <person name="Ma L.-J."/>
            <person name="Jaffe D.B."/>
            <person name="Butler J."/>
            <person name="Alvarez P."/>
            <person name="Gnerre S."/>
            <person name="Grabherr M."/>
            <person name="Kleber M."/>
            <person name="Mauceli E.W."/>
            <person name="Brockman W."/>
            <person name="Rounsley S."/>
            <person name="Young S.K."/>
            <person name="LaButti K."/>
            <person name="Pushparaj V."/>
            <person name="DeCaprio D."/>
            <person name="Crawford M."/>
            <person name="Koehrsen M."/>
            <person name="Engels R."/>
            <person name="Montgomery P."/>
            <person name="Pearson M."/>
            <person name="Howarth C."/>
            <person name="Larson L."/>
            <person name="Luoma S."/>
            <person name="White J."/>
            <person name="Alvarado L."/>
            <person name="Kodira C.D."/>
            <person name="Zeng Q."/>
            <person name="Oleary S."/>
            <person name="Yandava C."/>
            <person name="Denning D.W."/>
            <person name="Nierman W.C."/>
            <person name="Milne T."/>
            <person name="Madden K."/>
        </authorList>
    </citation>
    <scope>NUCLEOTIDE SEQUENCE [LARGE SCALE GENOMIC DNA]</scope>
    <source>
        <strain evidence="3">NIH 2624 / FGSC A1156</strain>
    </source>
</reference>
<dbReference type="PANTHER" id="PTHR24148">
    <property type="entry name" value="ANKYRIN REPEAT DOMAIN-CONTAINING PROTEIN 39 HOMOLOG-RELATED"/>
    <property type="match status" value="1"/>
</dbReference>
<dbReference type="InterPro" id="IPR052895">
    <property type="entry name" value="HetReg/Transcr_Mod"/>
</dbReference>
<dbReference type="EMBL" id="CH476594">
    <property type="protein sequence ID" value="EAU39428.1"/>
    <property type="molecule type" value="Genomic_DNA"/>
</dbReference>
<dbReference type="Pfam" id="PF06985">
    <property type="entry name" value="HET"/>
    <property type="match status" value="1"/>
</dbReference>
<dbReference type="OrthoDB" id="4850726at2759"/>
<accession>Q0CZV2</accession>
<name>Q0CZV2_ASPTN</name>
<evidence type="ECO:0000313" key="2">
    <source>
        <dbReference type="EMBL" id="EAU39428.1"/>
    </source>
</evidence>